<feature type="transmembrane region" description="Helical" evidence="1">
    <location>
        <begin position="64"/>
        <end position="80"/>
    </location>
</feature>
<protein>
    <submittedName>
        <fullName evidence="3">Acyltransferase</fullName>
    </submittedName>
</protein>
<feature type="domain" description="Acyltransferase 3" evidence="2">
    <location>
        <begin position="21"/>
        <end position="342"/>
    </location>
</feature>
<sequence length="382" mass="41395">MASLKNFAPQPSFDAGRDPVIDIARGSAMLLVIFGHTLLIFFLARPDGGFDPHAFSAAQAIQSFHMPAFYFISGMAALRLHERNFYQTASQALTLIFFAYITHLMAVPFVGAAHGDLLHPLNLIKLAVRPLVLGKDFALMVPWFLISLAIVQCLAWIYLRGSAIVKISMIIGLAAIFIADANGLKVIFMDNTWGIGLFFFLVGRAFSGVKKPAITPRLAAVAASVTIGLVTILHPLNKGCPLDPISNCNQSTYPSFGVNIVAGQVGFLPLFLVTAFLGIASLILLAQAVKPFRASVLLVWIGQNTLSLLILNGAFLVLATPVLAAHISLRPWAWLVWSMLITAGHVAVLPFIKPGMDRLQNLCRLAGDGVIHIAQKHFPERI</sequence>
<keyword evidence="3" id="KW-0808">Transferase</keyword>
<keyword evidence="1" id="KW-1133">Transmembrane helix</keyword>
<dbReference type="PANTHER" id="PTHR37312">
    <property type="entry name" value="MEMBRANE-BOUND ACYLTRANSFERASE YKRP-RELATED"/>
    <property type="match status" value="1"/>
</dbReference>
<dbReference type="EMBL" id="BMZB01000003">
    <property type="protein sequence ID" value="GGZ37390.1"/>
    <property type="molecule type" value="Genomic_DNA"/>
</dbReference>
<organism evidence="3 4">
    <name type="scientific">Asticcacaulis endophyticus</name>
    <dbReference type="NCBI Taxonomy" id="1395890"/>
    <lineage>
        <taxon>Bacteria</taxon>
        <taxon>Pseudomonadati</taxon>
        <taxon>Pseudomonadota</taxon>
        <taxon>Alphaproteobacteria</taxon>
        <taxon>Caulobacterales</taxon>
        <taxon>Caulobacteraceae</taxon>
        <taxon>Asticcacaulis</taxon>
    </lineage>
</organism>
<keyword evidence="4" id="KW-1185">Reference proteome</keyword>
<evidence type="ECO:0000256" key="1">
    <source>
        <dbReference type="SAM" id="Phobius"/>
    </source>
</evidence>
<reference evidence="3" key="1">
    <citation type="journal article" date="2014" name="Int. J. Syst. Evol. Microbiol.">
        <title>Complete genome sequence of Corynebacterium casei LMG S-19264T (=DSM 44701T), isolated from a smear-ripened cheese.</title>
        <authorList>
            <consortium name="US DOE Joint Genome Institute (JGI-PGF)"/>
            <person name="Walter F."/>
            <person name="Albersmeier A."/>
            <person name="Kalinowski J."/>
            <person name="Ruckert C."/>
        </authorList>
    </citation>
    <scope>NUCLEOTIDE SEQUENCE</scope>
    <source>
        <strain evidence="3">KCTC 32296</strain>
    </source>
</reference>
<keyword evidence="1" id="KW-0472">Membrane</keyword>
<reference evidence="3" key="2">
    <citation type="submission" date="2020-09" db="EMBL/GenBank/DDBJ databases">
        <authorList>
            <person name="Sun Q."/>
            <person name="Kim S."/>
        </authorList>
    </citation>
    <scope>NUCLEOTIDE SEQUENCE</scope>
    <source>
        <strain evidence="3">KCTC 32296</strain>
    </source>
</reference>
<evidence type="ECO:0000259" key="2">
    <source>
        <dbReference type="Pfam" id="PF01757"/>
    </source>
</evidence>
<dbReference type="RefSeq" id="WP_189487002.1">
    <property type="nucleotide sequence ID" value="NZ_BMZB01000003.1"/>
</dbReference>
<dbReference type="GO" id="GO:0016747">
    <property type="term" value="F:acyltransferase activity, transferring groups other than amino-acyl groups"/>
    <property type="evidence" value="ECO:0007669"/>
    <property type="project" value="InterPro"/>
</dbReference>
<accession>A0A918QAS2</accession>
<feature type="transmembrane region" description="Helical" evidence="1">
    <location>
        <begin position="27"/>
        <end position="44"/>
    </location>
</feature>
<evidence type="ECO:0000313" key="4">
    <source>
        <dbReference type="Proteomes" id="UP000662572"/>
    </source>
</evidence>
<dbReference type="AlphaFoldDB" id="A0A918QAS2"/>
<dbReference type="PANTHER" id="PTHR37312:SF1">
    <property type="entry name" value="MEMBRANE-BOUND ACYLTRANSFERASE YKRP-RELATED"/>
    <property type="match status" value="1"/>
</dbReference>
<comment type="caution">
    <text evidence="3">The sequence shown here is derived from an EMBL/GenBank/DDBJ whole genome shotgun (WGS) entry which is preliminary data.</text>
</comment>
<dbReference type="Pfam" id="PF01757">
    <property type="entry name" value="Acyl_transf_3"/>
    <property type="match status" value="1"/>
</dbReference>
<feature type="transmembrane region" description="Helical" evidence="1">
    <location>
        <begin position="218"/>
        <end position="236"/>
    </location>
</feature>
<feature type="transmembrane region" description="Helical" evidence="1">
    <location>
        <begin position="92"/>
        <end position="113"/>
    </location>
</feature>
<feature type="transmembrane region" description="Helical" evidence="1">
    <location>
        <begin position="137"/>
        <end position="157"/>
    </location>
</feature>
<keyword evidence="1" id="KW-0812">Transmembrane</keyword>
<dbReference type="InterPro" id="IPR002656">
    <property type="entry name" value="Acyl_transf_3_dom"/>
</dbReference>
<evidence type="ECO:0000313" key="3">
    <source>
        <dbReference type="EMBL" id="GGZ37390.1"/>
    </source>
</evidence>
<feature type="transmembrane region" description="Helical" evidence="1">
    <location>
        <begin position="297"/>
        <end position="320"/>
    </location>
</feature>
<feature type="transmembrane region" description="Helical" evidence="1">
    <location>
        <begin position="256"/>
        <end position="285"/>
    </location>
</feature>
<keyword evidence="3" id="KW-0012">Acyltransferase</keyword>
<dbReference type="InterPro" id="IPR052734">
    <property type="entry name" value="Nod_factor_acetyltransferase"/>
</dbReference>
<feature type="transmembrane region" description="Helical" evidence="1">
    <location>
        <begin position="164"/>
        <end position="181"/>
    </location>
</feature>
<gene>
    <name evidence="3" type="ORF">GCM10011273_24780</name>
</gene>
<proteinExistence type="predicted"/>
<dbReference type="Proteomes" id="UP000662572">
    <property type="component" value="Unassembled WGS sequence"/>
</dbReference>
<feature type="transmembrane region" description="Helical" evidence="1">
    <location>
        <begin position="332"/>
        <end position="352"/>
    </location>
</feature>
<name>A0A918QAS2_9CAUL</name>
<feature type="transmembrane region" description="Helical" evidence="1">
    <location>
        <begin position="187"/>
        <end position="206"/>
    </location>
</feature>